<name>A0AA40SP02_9MICO</name>
<dbReference type="AlphaFoldDB" id="A0AA40SP02"/>
<evidence type="ECO:0000256" key="1">
    <source>
        <dbReference type="SAM" id="MobiDB-lite"/>
    </source>
</evidence>
<reference evidence="3 4" key="1">
    <citation type="submission" date="2020-08" db="EMBL/GenBank/DDBJ databases">
        <title>Sequencing the genomes of 1000 actinobacteria strains.</title>
        <authorList>
            <person name="Klenk H.-P."/>
        </authorList>
    </citation>
    <scope>NUCLEOTIDE SEQUENCE [LARGE SCALE GENOMIC DNA]</scope>
    <source>
        <strain evidence="3 4">DSM 19600</strain>
    </source>
</reference>
<evidence type="ECO:0000259" key="2">
    <source>
        <dbReference type="Pfam" id="PF10006"/>
    </source>
</evidence>
<evidence type="ECO:0000313" key="4">
    <source>
        <dbReference type="Proteomes" id="UP000549113"/>
    </source>
</evidence>
<comment type="caution">
    <text evidence="3">The sequence shown here is derived from an EMBL/GenBank/DDBJ whole genome shotgun (WGS) entry which is preliminary data.</text>
</comment>
<dbReference type="EMBL" id="JACIFH010000001">
    <property type="protein sequence ID" value="MBB4139718.1"/>
    <property type="molecule type" value="Genomic_DNA"/>
</dbReference>
<dbReference type="Proteomes" id="UP000549113">
    <property type="component" value="Unassembled WGS sequence"/>
</dbReference>
<dbReference type="RefSeq" id="WP_183499346.1">
    <property type="nucleotide sequence ID" value="NZ_BAABCO010000001.1"/>
</dbReference>
<proteinExistence type="predicted"/>
<dbReference type="InterPro" id="IPR018720">
    <property type="entry name" value="DUF2249"/>
</dbReference>
<evidence type="ECO:0000313" key="3">
    <source>
        <dbReference type="EMBL" id="MBB4139718.1"/>
    </source>
</evidence>
<accession>A0AA40SP02</accession>
<feature type="region of interest" description="Disordered" evidence="1">
    <location>
        <begin position="1"/>
        <end position="25"/>
    </location>
</feature>
<keyword evidence="4" id="KW-1185">Reference proteome</keyword>
<sequence length="107" mass="11826">MAGIEIHRSREEAVEQRPVDQGSGCACGEHDDDIPVLDVQTIPHAIRHASIFGAIESLSRGGAMVISATHDPVPLLNQLARRHGDAYATEYHERGPERWRILIRRAA</sequence>
<dbReference type="Pfam" id="PF10006">
    <property type="entry name" value="DUF2249"/>
    <property type="match status" value="1"/>
</dbReference>
<gene>
    <name evidence="3" type="ORF">BKA10_001512</name>
</gene>
<feature type="compositionally biased region" description="Basic and acidic residues" evidence="1">
    <location>
        <begin position="1"/>
        <end position="18"/>
    </location>
</feature>
<protein>
    <submittedName>
        <fullName evidence="3">Uncharacterized protein (DUF2249 family)</fullName>
    </submittedName>
</protein>
<organism evidence="3 4">
    <name type="scientific">Microbacterium invictum</name>
    <dbReference type="NCBI Taxonomy" id="515415"/>
    <lineage>
        <taxon>Bacteria</taxon>
        <taxon>Bacillati</taxon>
        <taxon>Actinomycetota</taxon>
        <taxon>Actinomycetes</taxon>
        <taxon>Micrococcales</taxon>
        <taxon>Microbacteriaceae</taxon>
        <taxon>Microbacterium</taxon>
    </lineage>
</organism>
<feature type="domain" description="DUF2249" evidence="2">
    <location>
        <begin position="36"/>
        <end position="105"/>
    </location>
</feature>